<feature type="transmembrane region" description="Helical" evidence="3">
    <location>
        <begin position="255"/>
        <end position="275"/>
    </location>
</feature>
<keyword evidence="5" id="KW-1185">Reference proteome</keyword>
<accession>A0A0B1SIY2</accession>
<dbReference type="PANTHER" id="PTHR24366:SF168">
    <property type="entry name" value="GH22922P-RELATED"/>
    <property type="match status" value="1"/>
</dbReference>
<dbReference type="InterPro" id="IPR001611">
    <property type="entry name" value="Leu-rich_rpt"/>
</dbReference>
<dbReference type="SUPFAM" id="SSF52058">
    <property type="entry name" value="L domain-like"/>
    <property type="match status" value="1"/>
</dbReference>
<dbReference type="InterPro" id="IPR032675">
    <property type="entry name" value="LRR_dom_sf"/>
</dbReference>
<keyword evidence="3" id="KW-0812">Transmembrane</keyword>
<dbReference type="EMBL" id="KN573229">
    <property type="protein sequence ID" value="KHJ83487.1"/>
    <property type="molecule type" value="Genomic_DNA"/>
</dbReference>
<evidence type="ECO:0000256" key="3">
    <source>
        <dbReference type="SAM" id="Phobius"/>
    </source>
</evidence>
<evidence type="ECO:0000256" key="1">
    <source>
        <dbReference type="ARBA" id="ARBA00022614"/>
    </source>
</evidence>
<proteinExistence type="predicted"/>
<evidence type="ECO:0000313" key="5">
    <source>
        <dbReference type="Proteomes" id="UP000053660"/>
    </source>
</evidence>
<keyword evidence="3" id="KW-0472">Membrane</keyword>
<dbReference type="AlphaFoldDB" id="A0A0B1SIY2"/>
<protein>
    <submittedName>
        <fullName evidence="4">Leucine Rich repeat-containing domain protein</fullName>
    </submittedName>
</protein>
<dbReference type="PANTHER" id="PTHR24366">
    <property type="entry name" value="IG(IMMUNOGLOBULIN) AND LRR(LEUCINE RICH REPEAT) DOMAINS"/>
    <property type="match status" value="1"/>
</dbReference>
<sequence>MDIKRTAQLISLDISHNNLRRFEEDIFEDLVNLRSMNISGNPIEEIRGEHFQPLYQMYNLANASLYYNATSILQNLPPLRSLYIELREPVVHSQLHDVDMTHMRQLTITGKNITNISSIAVHALRGYKVHLSIINTSLQEFPSALFTTLGGVYFLTLSLPHNKIQVIQPFKNTIQPWVNQHGTILEAIDLTDNPIQCDCSMSWLTEWIQSSPTNAKELEHVYCKNKPSTETSLTYVYTKHYANSSLCSIENGKNVNAISLFCFTVCTIWVFFTAFV</sequence>
<reference evidence="4 5" key="1">
    <citation type="submission" date="2014-03" db="EMBL/GenBank/DDBJ databases">
        <title>Draft genome of the hookworm Oesophagostomum dentatum.</title>
        <authorList>
            <person name="Mitreva M."/>
        </authorList>
    </citation>
    <scope>NUCLEOTIDE SEQUENCE [LARGE SCALE GENOMIC DNA]</scope>
    <source>
        <strain evidence="4 5">OD-Hann</strain>
    </source>
</reference>
<dbReference type="Pfam" id="PF13855">
    <property type="entry name" value="LRR_8"/>
    <property type="match status" value="1"/>
</dbReference>
<keyword evidence="1" id="KW-0433">Leucine-rich repeat</keyword>
<evidence type="ECO:0000256" key="2">
    <source>
        <dbReference type="ARBA" id="ARBA00022737"/>
    </source>
</evidence>
<evidence type="ECO:0000313" key="4">
    <source>
        <dbReference type="EMBL" id="KHJ83487.1"/>
    </source>
</evidence>
<name>A0A0B1SIY2_OESDE</name>
<keyword evidence="2" id="KW-0677">Repeat</keyword>
<dbReference type="Proteomes" id="UP000053660">
    <property type="component" value="Unassembled WGS sequence"/>
</dbReference>
<dbReference type="PROSITE" id="PS51450">
    <property type="entry name" value="LRR"/>
    <property type="match status" value="1"/>
</dbReference>
<organism evidence="4 5">
    <name type="scientific">Oesophagostomum dentatum</name>
    <name type="common">Nodular worm</name>
    <dbReference type="NCBI Taxonomy" id="61180"/>
    <lineage>
        <taxon>Eukaryota</taxon>
        <taxon>Metazoa</taxon>
        <taxon>Ecdysozoa</taxon>
        <taxon>Nematoda</taxon>
        <taxon>Chromadorea</taxon>
        <taxon>Rhabditida</taxon>
        <taxon>Rhabditina</taxon>
        <taxon>Rhabditomorpha</taxon>
        <taxon>Strongyloidea</taxon>
        <taxon>Strongylidae</taxon>
        <taxon>Oesophagostomum</taxon>
    </lineage>
</organism>
<gene>
    <name evidence="4" type="ORF">OESDEN_16815</name>
</gene>
<dbReference type="Gene3D" id="3.80.10.10">
    <property type="entry name" value="Ribonuclease Inhibitor"/>
    <property type="match status" value="2"/>
</dbReference>
<dbReference type="OrthoDB" id="10022853at2759"/>
<keyword evidence="3" id="KW-1133">Transmembrane helix</keyword>